<feature type="active site" evidence="6">
    <location>
        <position position="102"/>
    </location>
</feature>
<dbReference type="EC" id="3.4.21.89" evidence="4 7"/>
<dbReference type="Proteomes" id="UP001304088">
    <property type="component" value="Chromosome"/>
</dbReference>
<comment type="subcellular location">
    <subcellularLocation>
        <location evidence="2">Cell membrane</location>
        <topology evidence="2">Single-pass type II membrane protein</topology>
    </subcellularLocation>
    <subcellularLocation>
        <location evidence="7">Membrane</location>
        <topology evidence="7">Single-pass type II membrane protein</topology>
    </subcellularLocation>
</comment>
<evidence type="ECO:0000256" key="3">
    <source>
        <dbReference type="ARBA" id="ARBA00009370"/>
    </source>
</evidence>
<dbReference type="InterPro" id="IPR036286">
    <property type="entry name" value="LexA/Signal_pep-like_sf"/>
</dbReference>
<gene>
    <name evidence="9" type="primary">lepB</name>
    <name evidence="9" type="ORF">PXH68_06300</name>
</gene>
<feature type="domain" description="Peptidase S26" evidence="8">
    <location>
        <begin position="39"/>
        <end position="188"/>
    </location>
</feature>
<accession>A0AA96ZZP1</accession>
<dbReference type="InterPro" id="IPR000223">
    <property type="entry name" value="Pept_S26A_signal_pept_1"/>
</dbReference>
<organism evidence="9 10">
    <name type="scientific">Streptococcus suivaginalis</name>
    <dbReference type="NCBI Taxonomy" id="3028082"/>
    <lineage>
        <taxon>Bacteria</taxon>
        <taxon>Bacillati</taxon>
        <taxon>Bacillota</taxon>
        <taxon>Bacilli</taxon>
        <taxon>Lactobacillales</taxon>
        <taxon>Streptococcaceae</taxon>
        <taxon>Streptococcus</taxon>
    </lineage>
</organism>
<feature type="active site" evidence="6">
    <location>
        <position position="66"/>
    </location>
</feature>
<dbReference type="PRINTS" id="PR00727">
    <property type="entry name" value="LEADERPTASE"/>
</dbReference>
<dbReference type="NCBIfam" id="TIGR02227">
    <property type="entry name" value="sigpep_I_bact"/>
    <property type="match status" value="1"/>
</dbReference>
<evidence type="ECO:0000259" key="8">
    <source>
        <dbReference type="Pfam" id="PF10502"/>
    </source>
</evidence>
<keyword evidence="10" id="KW-1185">Reference proteome</keyword>
<dbReference type="InterPro" id="IPR019758">
    <property type="entry name" value="Pept_S26A_signal_pept_1_CS"/>
</dbReference>
<evidence type="ECO:0000256" key="2">
    <source>
        <dbReference type="ARBA" id="ARBA00004401"/>
    </source>
</evidence>
<keyword evidence="7" id="KW-0645">Protease</keyword>
<evidence type="ECO:0000256" key="7">
    <source>
        <dbReference type="RuleBase" id="RU362042"/>
    </source>
</evidence>
<reference evidence="9 10" key="1">
    <citation type="submission" date="2023-02" db="EMBL/GenBank/DDBJ databases">
        <title>Streptococcus sp. Genome Sequencing and Assembly.</title>
        <authorList>
            <person name="Shore S.M."/>
            <person name="Nicholson T.L."/>
        </authorList>
    </citation>
    <scope>NUCLEOTIDE SEQUENCE [LARGE SCALE GENOMIC DNA]</scope>
    <source>
        <strain evidence="9 10">29896</strain>
    </source>
</reference>
<evidence type="ECO:0000256" key="1">
    <source>
        <dbReference type="ARBA" id="ARBA00000677"/>
    </source>
</evidence>
<evidence type="ECO:0000256" key="4">
    <source>
        <dbReference type="ARBA" id="ARBA00013208"/>
    </source>
</evidence>
<name>A0AA96ZZP1_9STRE</name>
<protein>
    <recommendedName>
        <fullName evidence="4 7">Signal peptidase I</fullName>
        <ecNumber evidence="4 7">3.4.21.89</ecNumber>
    </recommendedName>
</protein>
<dbReference type="PROSITE" id="PS00761">
    <property type="entry name" value="SPASE_I_3"/>
    <property type="match status" value="1"/>
</dbReference>
<evidence type="ECO:0000313" key="9">
    <source>
        <dbReference type="EMBL" id="WNY46504.1"/>
    </source>
</evidence>
<dbReference type="AlphaFoldDB" id="A0AA96ZZP1"/>
<comment type="catalytic activity">
    <reaction evidence="1 7">
        <text>Cleavage of hydrophobic, N-terminal signal or leader sequences from secreted and periplasmic proteins.</text>
        <dbReference type="EC" id="3.4.21.89"/>
    </reaction>
</comment>
<dbReference type="KEGG" id="ssuv:PXH68_06300"/>
<dbReference type="InterPro" id="IPR019533">
    <property type="entry name" value="Peptidase_S26"/>
</dbReference>
<evidence type="ECO:0000256" key="5">
    <source>
        <dbReference type="ARBA" id="ARBA00022801"/>
    </source>
</evidence>
<keyword evidence="5 7" id="KW-0378">Hydrolase</keyword>
<dbReference type="PANTHER" id="PTHR43390">
    <property type="entry name" value="SIGNAL PEPTIDASE I"/>
    <property type="match status" value="1"/>
</dbReference>
<dbReference type="Gene3D" id="2.10.109.10">
    <property type="entry name" value="Umud Fragment, subunit A"/>
    <property type="match status" value="1"/>
</dbReference>
<keyword evidence="7" id="KW-1133">Transmembrane helix</keyword>
<dbReference type="SUPFAM" id="SSF51306">
    <property type="entry name" value="LexA/Signal peptidase"/>
    <property type="match status" value="1"/>
</dbReference>
<dbReference type="GO" id="GO:0004252">
    <property type="term" value="F:serine-type endopeptidase activity"/>
    <property type="evidence" value="ECO:0007669"/>
    <property type="project" value="InterPro"/>
</dbReference>
<dbReference type="RefSeq" id="WP_248028744.1">
    <property type="nucleotide sequence ID" value="NZ_CP118733.1"/>
</dbReference>
<dbReference type="EMBL" id="CP118733">
    <property type="protein sequence ID" value="WNY46504.1"/>
    <property type="molecule type" value="Genomic_DNA"/>
</dbReference>
<keyword evidence="7" id="KW-0472">Membrane</keyword>
<evidence type="ECO:0000313" key="10">
    <source>
        <dbReference type="Proteomes" id="UP001304088"/>
    </source>
</evidence>
<dbReference type="GO" id="GO:0009003">
    <property type="term" value="F:signal peptidase activity"/>
    <property type="evidence" value="ECO:0007669"/>
    <property type="project" value="UniProtKB-EC"/>
</dbReference>
<feature type="transmembrane region" description="Helical" evidence="7">
    <location>
        <begin position="39"/>
        <end position="60"/>
    </location>
</feature>
<comment type="similarity">
    <text evidence="3 7">Belongs to the peptidase S26 family.</text>
</comment>
<dbReference type="GO" id="GO:0005886">
    <property type="term" value="C:plasma membrane"/>
    <property type="evidence" value="ECO:0007669"/>
    <property type="project" value="UniProtKB-SubCell"/>
</dbReference>
<dbReference type="GO" id="GO:0006465">
    <property type="term" value="P:signal peptide processing"/>
    <property type="evidence" value="ECO:0007669"/>
    <property type="project" value="InterPro"/>
</dbReference>
<keyword evidence="7" id="KW-0812">Transmembrane</keyword>
<dbReference type="PANTHER" id="PTHR43390:SF1">
    <property type="entry name" value="CHLOROPLAST PROCESSING PEPTIDASE"/>
    <property type="match status" value="1"/>
</dbReference>
<dbReference type="CDD" id="cd06530">
    <property type="entry name" value="S26_SPase_I"/>
    <property type="match status" value="1"/>
</dbReference>
<proteinExistence type="inferred from homology"/>
<evidence type="ECO:0000256" key="6">
    <source>
        <dbReference type="PIRSR" id="PIRSR600223-1"/>
    </source>
</evidence>
<sequence length="197" mass="22218">MKKASKKEPIVLPSSKEIAQAYREEKYKRNFLSTIKSTIFMLIVVAAVAVLVAVLYLPILRIYGQSMKGSLDNGDIVVSVKGSSFRQGDIVAFYYNNNILVKRVIAYSGQWVDMDEEGNVYVNDQLLDEPYIKDKDFGETNIDLPYQVPDGRLFVMGDNRKSSIDSRNTTIGTIAEEQIVGKLVFKVWPMSDFGLLE</sequence>
<dbReference type="Pfam" id="PF10502">
    <property type="entry name" value="Peptidase_S26"/>
    <property type="match status" value="1"/>
</dbReference>